<dbReference type="PANTHER" id="PTHR42908:SF6">
    <property type="entry name" value="116 KDA U5 SMALL NUCLEAR RIBONUCLEOPROTEIN COMPONENT"/>
    <property type="match status" value="1"/>
</dbReference>
<evidence type="ECO:0000256" key="6">
    <source>
        <dbReference type="ARBA" id="ARBA00023242"/>
    </source>
</evidence>
<dbReference type="InterPro" id="IPR009000">
    <property type="entry name" value="Transl_B-barrel_sf"/>
</dbReference>
<keyword evidence="10" id="KW-1185">Reference proteome</keyword>
<dbReference type="PANTHER" id="PTHR42908">
    <property type="entry name" value="TRANSLATION ELONGATION FACTOR-RELATED"/>
    <property type="match status" value="1"/>
</dbReference>
<sequence length="986" mass="110876">MSTEEYDEFGNPIGVTSEDDSSINSSEETTSSEESYVSEHQKENLEEDINSGVKNLTTNDEEEEKIIIHSKSSTDSSFQNFGPDVETVYATQDALEPEIPIVESLKNEKFTIEEESLPKTTYSKQYLSDLLHIPSKIRNVSICGGLQSGKTSFIDLLVDETHLRDHKNNENNNIKYTDNKVLEVERGISIHSSMMTLLLSNSKGNSIAFNVFDTPGHSSFIDDMNSSINLSDNVILVVDVAEDVPESLSTVINVALSSNCKLFLMISKLDRLFLELRLTPLDAYYKIRKIIDNVNKYLKMKGASDHILFNPTRGNVFFESAHLNCCFTLDSFADIYRAKIHQDLSDTFSKSLWGDVYYLDGHFTTKTANKIKSANERTFVKFILEPIYKLAMMVLTMPAKKLEYYVREKLGIHTISHPQFKQDPSDVLRTLFKKYFGETQCSFTDMIQSYGVSPIENNINAFQYNQTNLEFPEQSLSSVQKCDSSGPLIAKVSRLVNTSDGSRFYAEVRVFSGTLKSKSSVILLGETYSSEFNEDMKIQKIKKTFLNDTRYRIEVGEIPAGAIGLISGHEIDTFITRTATIYDEDAFKPNFPILKPFKHVIQPVFKVAVQPENPSDMGSLISGLKMISREYAGCEITVEEGGDQAISGYSELYLDCLLHDLRKLYSNIDIKVSDPMTRFAETCADTSMVKLPTNSVNGHNSITIIAEPLDEELTNDIASGKLPLDPKTRKLSKILRKRYQWDSLAARSVWAFGPLENHSVSILCDDTLPDEVDKERLLFARDSIIQGFRWASREGPLCEEPIRGVRFRIIDVGISSDYNEANGAQLIQMTRQACYCAIMTATPQLLEPVFKVDMTSNGSLGKSLSKIISKRRGRVVSDKPVDGTQLFRITGFVPVIDSVGLETDIRLLTQGKAMCEMTFAKWQTAPGDPLDKSCYLPILRPVPIASLARDFTLKTRKRKGLDGGPTLENYVEHETWEKLRATNLFV</sequence>
<evidence type="ECO:0000256" key="7">
    <source>
        <dbReference type="SAM" id="MobiDB-lite"/>
    </source>
</evidence>
<dbReference type="GO" id="GO:0071007">
    <property type="term" value="C:U2-type catalytic step 2 spliceosome"/>
    <property type="evidence" value="ECO:0007669"/>
    <property type="project" value="TreeGrafter"/>
</dbReference>
<dbReference type="EMBL" id="CABFWN010000004">
    <property type="protein sequence ID" value="VUG19186.1"/>
    <property type="molecule type" value="Genomic_DNA"/>
</dbReference>
<dbReference type="SUPFAM" id="SSF52540">
    <property type="entry name" value="P-loop containing nucleoside triphosphate hydrolases"/>
    <property type="match status" value="1"/>
</dbReference>
<dbReference type="Pfam" id="PF00679">
    <property type="entry name" value="EFG_C"/>
    <property type="match status" value="1"/>
</dbReference>
<dbReference type="SUPFAM" id="SSF54980">
    <property type="entry name" value="EF-G C-terminal domain-like"/>
    <property type="match status" value="2"/>
</dbReference>
<reference evidence="9 10" key="1">
    <citation type="submission" date="2019-07" db="EMBL/GenBank/DDBJ databases">
        <authorList>
            <person name="Friedrich A."/>
            <person name="Schacherer J."/>
        </authorList>
    </citation>
    <scope>NUCLEOTIDE SEQUENCE [LARGE SCALE GENOMIC DNA]</scope>
</reference>
<feature type="domain" description="Tr-type G" evidence="8">
    <location>
        <begin position="135"/>
        <end position="345"/>
    </location>
</feature>
<dbReference type="Pfam" id="PF00009">
    <property type="entry name" value="GTP_EFTU"/>
    <property type="match status" value="1"/>
</dbReference>
<dbReference type="Proteomes" id="UP000478008">
    <property type="component" value="Unassembled WGS sequence"/>
</dbReference>
<dbReference type="PROSITE" id="PS51722">
    <property type="entry name" value="G_TR_2"/>
    <property type="match status" value="1"/>
</dbReference>
<gene>
    <name evidence="9" type="primary">SNU114</name>
    <name evidence="9" type="ORF">DEBR0S4_12574G</name>
</gene>
<feature type="compositionally biased region" description="Low complexity" evidence="7">
    <location>
        <begin position="22"/>
        <end position="35"/>
    </location>
</feature>
<organism evidence="9 10">
    <name type="scientific">Dekkera bruxellensis</name>
    <name type="common">Brettanomyces custersii</name>
    <dbReference type="NCBI Taxonomy" id="5007"/>
    <lineage>
        <taxon>Eukaryota</taxon>
        <taxon>Fungi</taxon>
        <taxon>Dikarya</taxon>
        <taxon>Ascomycota</taxon>
        <taxon>Saccharomycotina</taxon>
        <taxon>Pichiomycetes</taxon>
        <taxon>Pichiales</taxon>
        <taxon>Pichiaceae</taxon>
        <taxon>Brettanomyces</taxon>
    </lineage>
</organism>
<evidence type="ECO:0000313" key="9">
    <source>
        <dbReference type="EMBL" id="VUG19186.1"/>
    </source>
</evidence>
<dbReference type="InterPro" id="IPR014721">
    <property type="entry name" value="Ribsml_uS5_D2-typ_fold_subgr"/>
</dbReference>
<dbReference type="InterPro" id="IPR000795">
    <property type="entry name" value="T_Tr_GTP-bd_dom"/>
</dbReference>
<evidence type="ECO:0000256" key="2">
    <source>
        <dbReference type="ARBA" id="ARBA00022664"/>
    </source>
</evidence>
<dbReference type="CDD" id="cd01683">
    <property type="entry name" value="EF2_IV_snRNP"/>
    <property type="match status" value="1"/>
</dbReference>
<dbReference type="Gene3D" id="3.30.70.870">
    <property type="entry name" value="Elongation Factor G (Translational Gtpase), domain 3"/>
    <property type="match status" value="1"/>
</dbReference>
<dbReference type="GO" id="GO:0005829">
    <property type="term" value="C:cytosol"/>
    <property type="evidence" value="ECO:0007669"/>
    <property type="project" value="TreeGrafter"/>
</dbReference>
<dbReference type="Gene3D" id="2.40.30.10">
    <property type="entry name" value="Translation factors"/>
    <property type="match status" value="1"/>
</dbReference>
<dbReference type="SUPFAM" id="SSF54211">
    <property type="entry name" value="Ribosomal protein S5 domain 2-like"/>
    <property type="match status" value="1"/>
</dbReference>
<protein>
    <submittedName>
        <fullName evidence="9">DEBR0S4_12574g1_1</fullName>
    </submittedName>
</protein>
<accession>A0A7D9H163</accession>
<evidence type="ECO:0000259" key="8">
    <source>
        <dbReference type="PROSITE" id="PS51722"/>
    </source>
</evidence>
<dbReference type="InterPro" id="IPR035647">
    <property type="entry name" value="EFG_III/V"/>
</dbReference>
<dbReference type="PRINTS" id="PR00315">
    <property type="entry name" value="ELONGATNFCT"/>
</dbReference>
<dbReference type="Pfam" id="PF03764">
    <property type="entry name" value="EFG_IV"/>
    <property type="match status" value="1"/>
</dbReference>
<dbReference type="GO" id="GO:0005525">
    <property type="term" value="F:GTP binding"/>
    <property type="evidence" value="ECO:0007669"/>
    <property type="project" value="UniProtKB-KW"/>
</dbReference>
<dbReference type="GO" id="GO:0003924">
    <property type="term" value="F:GTPase activity"/>
    <property type="evidence" value="ECO:0007669"/>
    <property type="project" value="InterPro"/>
</dbReference>
<dbReference type="Gene3D" id="3.30.70.240">
    <property type="match status" value="1"/>
</dbReference>
<dbReference type="InterPro" id="IPR000640">
    <property type="entry name" value="EFG_V-like"/>
</dbReference>
<keyword evidence="2" id="KW-0507">mRNA processing</keyword>
<keyword evidence="4" id="KW-0342">GTP-binding</keyword>
<dbReference type="Pfam" id="PF16004">
    <property type="entry name" value="EFTUD2"/>
    <property type="match status" value="1"/>
</dbReference>
<dbReference type="InterPro" id="IPR005517">
    <property type="entry name" value="Transl_elong_EFG/EF2_IV"/>
</dbReference>
<keyword evidence="6" id="KW-0539">Nucleus</keyword>
<dbReference type="InterPro" id="IPR027417">
    <property type="entry name" value="P-loop_NTPase"/>
</dbReference>
<proteinExistence type="predicted"/>
<dbReference type="GO" id="GO:0030623">
    <property type="term" value="F:U5 snRNA binding"/>
    <property type="evidence" value="ECO:0007669"/>
    <property type="project" value="TreeGrafter"/>
</dbReference>
<dbReference type="FunFam" id="3.30.70.870:FF:000002">
    <property type="entry name" value="Translation elongation factor 2"/>
    <property type="match status" value="1"/>
</dbReference>
<dbReference type="Gene3D" id="3.30.230.10">
    <property type="match status" value="1"/>
</dbReference>
<dbReference type="GO" id="GO:0000398">
    <property type="term" value="P:mRNA splicing, via spliceosome"/>
    <property type="evidence" value="ECO:0007669"/>
    <property type="project" value="TreeGrafter"/>
</dbReference>
<keyword evidence="5" id="KW-0508">mRNA splicing</keyword>
<dbReference type="SUPFAM" id="SSF50447">
    <property type="entry name" value="Translation proteins"/>
    <property type="match status" value="1"/>
</dbReference>
<evidence type="ECO:0000256" key="5">
    <source>
        <dbReference type="ARBA" id="ARBA00023187"/>
    </source>
</evidence>
<evidence type="ECO:0000313" key="10">
    <source>
        <dbReference type="Proteomes" id="UP000478008"/>
    </source>
</evidence>
<dbReference type="InterPro" id="IPR031950">
    <property type="entry name" value="EFTUD2_N"/>
</dbReference>
<feature type="region of interest" description="Disordered" evidence="7">
    <location>
        <begin position="1"/>
        <end position="51"/>
    </location>
</feature>
<evidence type="ECO:0000256" key="3">
    <source>
        <dbReference type="ARBA" id="ARBA00022741"/>
    </source>
</evidence>
<dbReference type="Gene3D" id="3.40.50.300">
    <property type="entry name" value="P-loop containing nucleotide triphosphate hydrolases"/>
    <property type="match status" value="1"/>
</dbReference>
<dbReference type="AlphaFoldDB" id="A0A7D9H163"/>
<evidence type="ECO:0000256" key="4">
    <source>
        <dbReference type="ARBA" id="ARBA00023134"/>
    </source>
</evidence>
<name>A0A7D9H163_DEKBR</name>
<dbReference type="SMART" id="SM00889">
    <property type="entry name" value="EFG_IV"/>
    <property type="match status" value="1"/>
</dbReference>
<dbReference type="FunFam" id="3.30.230.10:FF:000009">
    <property type="entry name" value="116 kDa U5 small nuclear ribonucleoprotein component"/>
    <property type="match status" value="1"/>
</dbReference>
<evidence type="ECO:0000256" key="1">
    <source>
        <dbReference type="ARBA" id="ARBA00004123"/>
    </source>
</evidence>
<dbReference type="InterPro" id="IPR020568">
    <property type="entry name" value="Ribosomal_Su5_D2-typ_SF"/>
</dbReference>
<dbReference type="GO" id="GO:0046540">
    <property type="term" value="C:U4/U6 x U5 tri-snRNP complex"/>
    <property type="evidence" value="ECO:0007669"/>
    <property type="project" value="TreeGrafter"/>
</dbReference>
<keyword evidence="3" id="KW-0547">Nucleotide-binding</keyword>
<comment type="subcellular location">
    <subcellularLocation>
        <location evidence="1">Nucleus</location>
    </subcellularLocation>
</comment>
<dbReference type="SMART" id="SM00838">
    <property type="entry name" value="EFG_C"/>
    <property type="match status" value="1"/>
</dbReference>